<dbReference type="AlphaFoldDB" id="A0A218XWD0"/>
<keyword evidence="1" id="KW-1133">Transmembrane helix</keyword>
<evidence type="ECO:0000313" key="3">
    <source>
        <dbReference type="Proteomes" id="UP000197138"/>
    </source>
</evidence>
<reference evidence="3" key="1">
    <citation type="journal article" date="2017" name="Plant J.">
        <title>The pomegranate (Punica granatum L.) genome and the genomics of punicalagin biosynthesis.</title>
        <authorList>
            <person name="Qin G."/>
            <person name="Xu C."/>
            <person name="Ming R."/>
            <person name="Tang H."/>
            <person name="Guyot R."/>
            <person name="Kramer E.M."/>
            <person name="Hu Y."/>
            <person name="Yi X."/>
            <person name="Qi Y."/>
            <person name="Xu X."/>
            <person name="Gao Z."/>
            <person name="Pan H."/>
            <person name="Jian J."/>
            <person name="Tian Y."/>
            <person name="Yue Z."/>
            <person name="Xu Y."/>
        </authorList>
    </citation>
    <scope>NUCLEOTIDE SEQUENCE [LARGE SCALE GENOMIC DNA]</scope>
    <source>
        <strain evidence="3">cv. Dabenzi</strain>
    </source>
</reference>
<sequence length="68" mass="7267">MHLPSGLLSSSPSLGNGAQRFIKPPILRRGLLSPSHGNGVKGLPFRAVFVGLACVSTLDIFVFGQRRH</sequence>
<dbReference type="Proteomes" id="UP000197138">
    <property type="component" value="Unassembled WGS sequence"/>
</dbReference>
<comment type="caution">
    <text evidence="2">The sequence shown here is derived from an EMBL/GenBank/DDBJ whole genome shotgun (WGS) entry which is preliminary data.</text>
</comment>
<accession>A0A218XWD0</accession>
<evidence type="ECO:0000313" key="2">
    <source>
        <dbReference type="EMBL" id="OWM88821.1"/>
    </source>
</evidence>
<name>A0A218XWD0_PUNGR</name>
<organism evidence="2 3">
    <name type="scientific">Punica granatum</name>
    <name type="common">Pomegranate</name>
    <dbReference type="NCBI Taxonomy" id="22663"/>
    <lineage>
        <taxon>Eukaryota</taxon>
        <taxon>Viridiplantae</taxon>
        <taxon>Streptophyta</taxon>
        <taxon>Embryophyta</taxon>
        <taxon>Tracheophyta</taxon>
        <taxon>Spermatophyta</taxon>
        <taxon>Magnoliopsida</taxon>
        <taxon>eudicotyledons</taxon>
        <taxon>Gunneridae</taxon>
        <taxon>Pentapetalae</taxon>
        <taxon>rosids</taxon>
        <taxon>malvids</taxon>
        <taxon>Myrtales</taxon>
        <taxon>Lythraceae</taxon>
        <taxon>Punica</taxon>
    </lineage>
</organism>
<feature type="transmembrane region" description="Helical" evidence="1">
    <location>
        <begin position="43"/>
        <end position="63"/>
    </location>
</feature>
<dbReference type="EMBL" id="MTKT01000785">
    <property type="protein sequence ID" value="OWM88821.1"/>
    <property type="molecule type" value="Genomic_DNA"/>
</dbReference>
<keyword evidence="1" id="KW-0812">Transmembrane</keyword>
<gene>
    <name evidence="2" type="ORF">CDL15_Pgr020775</name>
</gene>
<proteinExistence type="predicted"/>
<evidence type="ECO:0000256" key="1">
    <source>
        <dbReference type="SAM" id="Phobius"/>
    </source>
</evidence>
<keyword evidence="1" id="KW-0472">Membrane</keyword>
<protein>
    <submittedName>
        <fullName evidence="2">Uncharacterized protein</fullName>
    </submittedName>
</protein>